<name>A0A5B7I7V8_PORTR</name>
<evidence type="ECO:0000313" key="1">
    <source>
        <dbReference type="EMBL" id="MPC80610.1"/>
    </source>
</evidence>
<reference evidence="1 2" key="1">
    <citation type="submission" date="2019-05" db="EMBL/GenBank/DDBJ databases">
        <title>Another draft genome of Portunus trituberculatus and its Hox gene families provides insights of decapod evolution.</title>
        <authorList>
            <person name="Jeong J.-H."/>
            <person name="Song I."/>
            <person name="Kim S."/>
            <person name="Choi T."/>
            <person name="Kim D."/>
            <person name="Ryu S."/>
            <person name="Kim W."/>
        </authorList>
    </citation>
    <scope>NUCLEOTIDE SEQUENCE [LARGE SCALE GENOMIC DNA]</scope>
    <source>
        <tissue evidence="1">Muscle</tissue>
    </source>
</reference>
<accession>A0A5B7I7V8</accession>
<comment type="caution">
    <text evidence="1">The sequence shown here is derived from an EMBL/GenBank/DDBJ whole genome shotgun (WGS) entry which is preliminary data.</text>
</comment>
<dbReference type="EMBL" id="VSRR010054510">
    <property type="protein sequence ID" value="MPC80610.1"/>
    <property type="molecule type" value="Genomic_DNA"/>
</dbReference>
<organism evidence="1 2">
    <name type="scientific">Portunus trituberculatus</name>
    <name type="common">Swimming crab</name>
    <name type="synonym">Neptunus trituberculatus</name>
    <dbReference type="NCBI Taxonomy" id="210409"/>
    <lineage>
        <taxon>Eukaryota</taxon>
        <taxon>Metazoa</taxon>
        <taxon>Ecdysozoa</taxon>
        <taxon>Arthropoda</taxon>
        <taxon>Crustacea</taxon>
        <taxon>Multicrustacea</taxon>
        <taxon>Malacostraca</taxon>
        <taxon>Eumalacostraca</taxon>
        <taxon>Eucarida</taxon>
        <taxon>Decapoda</taxon>
        <taxon>Pleocyemata</taxon>
        <taxon>Brachyura</taxon>
        <taxon>Eubrachyura</taxon>
        <taxon>Portunoidea</taxon>
        <taxon>Portunidae</taxon>
        <taxon>Portuninae</taxon>
        <taxon>Portunus</taxon>
    </lineage>
</organism>
<dbReference type="Proteomes" id="UP000324222">
    <property type="component" value="Unassembled WGS sequence"/>
</dbReference>
<keyword evidence="2" id="KW-1185">Reference proteome</keyword>
<protein>
    <submittedName>
        <fullName evidence="1">Uncharacterized protein</fullName>
    </submittedName>
</protein>
<gene>
    <name evidence="1" type="ORF">E2C01_075193</name>
</gene>
<sequence>MNNMGCKAWAVLSRVDREAFKTAQNVRPPQLTHGSAGGEVRCTSPVRLCKVRLCE</sequence>
<evidence type="ECO:0000313" key="2">
    <source>
        <dbReference type="Proteomes" id="UP000324222"/>
    </source>
</evidence>
<dbReference type="AlphaFoldDB" id="A0A5B7I7V8"/>
<proteinExistence type="predicted"/>